<protein>
    <submittedName>
        <fullName evidence="1">Uncharacterized protein</fullName>
    </submittedName>
</protein>
<reference evidence="1 2" key="1">
    <citation type="submission" date="2015-01" db="EMBL/GenBank/DDBJ databases">
        <title>Genome of allotetraploid Gossypium barbadense reveals genomic plasticity and fiber elongation in cotton evolution.</title>
        <authorList>
            <person name="Chen X."/>
            <person name="Liu X."/>
            <person name="Zhao B."/>
            <person name="Zheng H."/>
            <person name="Hu Y."/>
            <person name="Lu G."/>
            <person name="Yang C."/>
            <person name="Chen J."/>
            <person name="Shan C."/>
            <person name="Zhang L."/>
            <person name="Zhou Y."/>
            <person name="Wang L."/>
            <person name="Guo W."/>
            <person name="Bai Y."/>
            <person name="Ruan J."/>
            <person name="Shangguan X."/>
            <person name="Mao Y."/>
            <person name="Jiang J."/>
            <person name="Zhu Y."/>
            <person name="Lei J."/>
            <person name="Kang H."/>
            <person name="Chen S."/>
            <person name="He X."/>
            <person name="Wang R."/>
            <person name="Wang Y."/>
            <person name="Chen J."/>
            <person name="Wang L."/>
            <person name="Yu S."/>
            <person name="Wang B."/>
            <person name="Wei J."/>
            <person name="Song S."/>
            <person name="Lu X."/>
            <person name="Gao Z."/>
            <person name="Gu W."/>
            <person name="Deng X."/>
            <person name="Ma D."/>
            <person name="Wang S."/>
            <person name="Liang W."/>
            <person name="Fang L."/>
            <person name="Cai C."/>
            <person name="Zhu X."/>
            <person name="Zhou B."/>
            <person name="Zhang Y."/>
            <person name="Chen Z."/>
            <person name="Xu S."/>
            <person name="Zhu R."/>
            <person name="Wang S."/>
            <person name="Zhang T."/>
            <person name="Zhao G."/>
        </authorList>
    </citation>
    <scope>NUCLEOTIDE SEQUENCE [LARGE SCALE GENOMIC DNA]</scope>
    <source>
        <strain evidence="2">cv. Xinhai21</strain>
        <tissue evidence="1">Leaf</tissue>
    </source>
</reference>
<dbReference type="AlphaFoldDB" id="A0A2P5XWS2"/>
<name>A0A2P5XWS2_GOSBA</name>
<proteinExistence type="predicted"/>
<dbReference type="PANTHER" id="PTHR47481:SF30">
    <property type="entry name" value="CCHC-TYPE DOMAIN-CONTAINING PROTEIN"/>
    <property type="match status" value="1"/>
</dbReference>
<dbReference type="Proteomes" id="UP000239757">
    <property type="component" value="Unassembled WGS sequence"/>
</dbReference>
<dbReference type="PANTHER" id="PTHR47481">
    <property type="match status" value="1"/>
</dbReference>
<accession>A0A2P5XWS2</accession>
<dbReference type="EMBL" id="KZ664108">
    <property type="protein sequence ID" value="PPS07726.1"/>
    <property type="molecule type" value="Genomic_DNA"/>
</dbReference>
<evidence type="ECO:0000313" key="1">
    <source>
        <dbReference type="EMBL" id="PPS07726.1"/>
    </source>
</evidence>
<evidence type="ECO:0000313" key="2">
    <source>
        <dbReference type="Proteomes" id="UP000239757"/>
    </source>
</evidence>
<sequence length="252" mass="28013">MIVICSSMGMFVPIELQYLLNIISSQELFFHPNVEKMQWKLATWKSLRLLQGGRFDPLIAWGFHITSLAVGFMAHPTSLSSISTAAPLVSSVSNDGFFDSRLFSTKKIQQVLLALKTYKLQGFLDSSIVPPPHQGVLPHLIGMDFTAKIWNTLASIYGGKTTSRLMFYRRALHFQCKASQVPYSVQSVTTMLLDAEACQQTTMVDILSLVNVVTHKQVDNVSPSAYILLSSSSSLQGYEHGRSFGSRIQCQL</sequence>
<gene>
    <name evidence="1" type="ORF">GOBAR_AA12927</name>
</gene>
<dbReference type="OrthoDB" id="10597320at2759"/>
<organism evidence="1 2">
    <name type="scientific">Gossypium barbadense</name>
    <name type="common">Sea Island cotton</name>
    <name type="synonym">Hibiscus barbadensis</name>
    <dbReference type="NCBI Taxonomy" id="3634"/>
    <lineage>
        <taxon>Eukaryota</taxon>
        <taxon>Viridiplantae</taxon>
        <taxon>Streptophyta</taxon>
        <taxon>Embryophyta</taxon>
        <taxon>Tracheophyta</taxon>
        <taxon>Spermatophyta</taxon>
        <taxon>Magnoliopsida</taxon>
        <taxon>eudicotyledons</taxon>
        <taxon>Gunneridae</taxon>
        <taxon>Pentapetalae</taxon>
        <taxon>rosids</taxon>
        <taxon>malvids</taxon>
        <taxon>Malvales</taxon>
        <taxon>Malvaceae</taxon>
        <taxon>Malvoideae</taxon>
        <taxon>Gossypium</taxon>
    </lineage>
</organism>